<reference evidence="5 6" key="1">
    <citation type="submission" date="2024-04" db="EMBL/GenBank/DDBJ databases">
        <title>Isolation of an actinomycete strain from pig manure.</title>
        <authorList>
            <person name="Gong T."/>
            <person name="Yu Z."/>
            <person name="An M."/>
            <person name="Wei C."/>
            <person name="Yang W."/>
            <person name="Liu L."/>
        </authorList>
    </citation>
    <scope>NUCLEOTIDE SEQUENCE [LARGE SCALE GENOMIC DNA]</scope>
    <source>
        <strain evidence="5 6">ZF39</strain>
    </source>
</reference>
<keyword evidence="6" id="KW-1185">Reference proteome</keyword>
<protein>
    <submittedName>
        <fullName evidence="5">Helix-turn-helix domain-containing protein</fullName>
    </submittedName>
</protein>
<dbReference type="RefSeq" id="WP_425309041.1">
    <property type="nucleotide sequence ID" value="NZ_CP154795.1"/>
</dbReference>
<dbReference type="Proteomes" id="UP001442841">
    <property type="component" value="Chromosome"/>
</dbReference>
<feature type="domain" description="HTH hxlR-type" evidence="4">
    <location>
        <begin position="8"/>
        <end position="103"/>
    </location>
</feature>
<dbReference type="Pfam" id="PF01638">
    <property type="entry name" value="HxlR"/>
    <property type="match status" value="1"/>
</dbReference>
<evidence type="ECO:0000313" key="5">
    <source>
        <dbReference type="EMBL" id="XAN07577.1"/>
    </source>
</evidence>
<dbReference type="InterPro" id="IPR036388">
    <property type="entry name" value="WH-like_DNA-bd_sf"/>
</dbReference>
<sequence>MTSYGQFCPVSKTAEILCERWMPLILRELMCGSVRFSEIQRGVPLISPALLTKRLRQLQTSGIITASGTGRGRTYHLTAGGRELYPIIEAMGVWGQRWARSSYGPDDLDPSLLMWDISRMLAPRGVSGLSHHRTVVEFRFIGTTSVKSTFWLVVDDSVGLCLVDPGFDIDLVVRAALRTLTQIWMGDLTLAQAQKEHEIELLGPAALVERFPRWLGHHPVLGGVAAAGAS</sequence>
<keyword evidence="1" id="KW-0805">Transcription regulation</keyword>
<organism evidence="5 6">
    <name type="scientific">Ammonicoccus fulvus</name>
    <dbReference type="NCBI Taxonomy" id="3138240"/>
    <lineage>
        <taxon>Bacteria</taxon>
        <taxon>Bacillati</taxon>
        <taxon>Actinomycetota</taxon>
        <taxon>Actinomycetes</taxon>
        <taxon>Propionibacteriales</taxon>
        <taxon>Propionibacteriaceae</taxon>
        <taxon>Ammonicoccus</taxon>
    </lineage>
</organism>
<evidence type="ECO:0000256" key="2">
    <source>
        <dbReference type="ARBA" id="ARBA00023125"/>
    </source>
</evidence>
<gene>
    <name evidence="5" type="ORF">AADG42_09810</name>
</gene>
<dbReference type="InterPro" id="IPR011991">
    <property type="entry name" value="ArsR-like_HTH"/>
</dbReference>
<dbReference type="CDD" id="cd00090">
    <property type="entry name" value="HTH_ARSR"/>
    <property type="match status" value="1"/>
</dbReference>
<accession>A0ABZ3FRY4</accession>
<dbReference type="InterPro" id="IPR036527">
    <property type="entry name" value="SCP2_sterol-bd_dom_sf"/>
</dbReference>
<dbReference type="SUPFAM" id="SSF46785">
    <property type="entry name" value="Winged helix' DNA-binding domain"/>
    <property type="match status" value="1"/>
</dbReference>
<dbReference type="PANTHER" id="PTHR33204">
    <property type="entry name" value="TRANSCRIPTIONAL REGULATOR, MARR FAMILY"/>
    <property type="match status" value="1"/>
</dbReference>
<keyword evidence="3" id="KW-0804">Transcription</keyword>
<dbReference type="InterPro" id="IPR036390">
    <property type="entry name" value="WH_DNA-bd_sf"/>
</dbReference>
<evidence type="ECO:0000256" key="1">
    <source>
        <dbReference type="ARBA" id="ARBA00023015"/>
    </source>
</evidence>
<dbReference type="EMBL" id="CP154795">
    <property type="protein sequence ID" value="XAN07577.1"/>
    <property type="molecule type" value="Genomic_DNA"/>
</dbReference>
<dbReference type="PANTHER" id="PTHR33204:SF18">
    <property type="entry name" value="TRANSCRIPTIONAL REGULATORY PROTEIN"/>
    <property type="match status" value="1"/>
</dbReference>
<evidence type="ECO:0000259" key="4">
    <source>
        <dbReference type="PROSITE" id="PS51118"/>
    </source>
</evidence>
<proteinExistence type="predicted"/>
<dbReference type="Gene3D" id="1.10.10.10">
    <property type="entry name" value="Winged helix-like DNA-binding domain superfamily/Winged helix DNA-binding domain"/>
    <property type="match status" value="1"/>
</dbReference>
<name>A0ABZ3FRY4_9ACTN</name>
<evidence type="ECO:0000313" key="6">
    <source>
        <dbReference type="Proteomes" id="UP001442841"/>
    </source>
</evidence>
<keyword evidence="2" id="KW-0238">DNA-binding</keyword>
<evidence type="ECO:0000256" key="3">
    <source>
        <dbReference type="ARBA" id="ARBA00023163"/>
    </source>
</evidence>
<dbReference type="SUPFAM" id="SSF55718">
    <property type="entry name" value="SCP-like"/>
    <property type="match status" value="1"/>
</dbReference>
<dbReference type="PROSITE" id="PS51118">
    <property type="entry name" value="HTH_HXLR"/>
    <property type="match status" value="1"/>
</dbReference>
<dbReference type="InterPro" id="IPR002577">
    <property type="entry name" value="HTH_HxlR"/>
</dbReference>